<organism evidence="12 13">
    <name type="scientific">Cricetulus griseus</name>
    <name type="common">Chinese hamster</name>
    <name type="synonym">Cricetulus barabensis griseus</name>
    <dbReference type="NCBI Taxonomy" id="10029"/>
    <lineage>
        <taxon>Eukaryota</taxon>
        <taxon>Metazoa</taxon>
        <taxon>Chordata</taxon>
        <taxon>Craniata</taxon>
        <taxon>Vertebrata</taxon>
        <taxon>Euteleostomi</taxon>
        <taxon>Mammalia</taxon>
        <taxon>Eutheria</taxon>
        <taxon>Euarchontoglires</taxon>
        <taxon>Glires</taxon>
        <taxon>Rodentia</taxon>
        <taxon>Myomorpha</taxon>
        <taxon>Muroidea</taxon>
        <taxon>Cricetidae</taxon>
        <taxon>Cricetinae</taxon>
        <taxon>Cricetulus</taxon>
    </lineage>
</organism>
<dbReference type="InterPro" id="IPR027417">
    <property type="entry name" value="P-loop_NTPase"/>
</dbReference>
<keyword evidence="5" id="KW-0808">Transferase</keyword>
<proteinExistence type="inferred from homology"/>
<dbReference type="GeneID" id="100754096"/>
<dbReference type="CTD" id="5207"/>
<evidence type="ECO:0000256" key="9">
    <source>
        <dbReference type="ARBA" id="ARBA00022840"/>
    </source>
</evidence>
<dbReference type="SUPFAM" id="SSF52540">
    <property type="entry name" value="P-loop containing nucleoside triphosphate hydrolases"/>
    <property type="match status" value="1"/>
</dbReference>
<evidence type="ECO:0000259" key="11">
    <source>
        <dbReference type="Pfam" id="PF01591"/>
    </source>
</evidence>
<keyword evidence="9" id="KW-0067">ATP-binding</keyword>
<dbReference type="PROSITE" id="PS00175">
    <property type="entry name" value="PG_MUTASE"/>
    <property type="match status" value="1"/>
</dbReference>
<protein>
    <submittedName>
        <fullName evidence="13">6-phosphofructo-2-kinase/fructose-2, 6-bisphosphatase 1 isoform X4</fullName>
    </submittedName>
</protein>
<dbReference type="PANTHER" id="PTHR10606">
    <property type="entry name" value="6-PHOSPHOFRUCTO-2-KINASE/FRUCTOSE-2,6-BISPHOSPHATASE"/>
    <property type="match status" value="1"/>
</dbReference>
<accession>A0A9J7H8L2</accession>
<dbReference type="PANTHER" id="PTHR10606:SF15">
    <property type="entry name" value="6-PHOSPHOFRUCTO-2-KINASE_FRUCTOSE-2,6-BISPHOSPHATASE 1"/>
    <property type="match status" value="1"/>
</dbReference>
<gene>
    <name evidence="13" type="primary">Pfkfb1</name>
</gene>
<dbReference type="RefSeq" id="XP_035305772.1">
    <property type="nucleotide sequence ID" value="XM_035449881.1"/>
</dbReference>
<reference evidence="12" key="2">
    <citation type="journal article" date="2020" name="Biotechnol. Bioeng.">
        <title>Chromosome-scale scaffolds for the Chinese hamster reference genome assembly to facilitate the study of the CHO epigenome.</title>
        <authorList>
            <person name="Hilliard W."/>
            <person name="MacDonald M."/>
            <person name="Lee K.H."/>
        </authorList>
    </citation>
    <scope>NUCLEOTIDE SEQUENCE [LARGE SCALE GENOMIC DNA]</scope>
    <source>
        <strain evidence="12">17A/GY</strain>
    </source>
</reference>
<keyword evidence="10" id="KW-0511">Multifunctional enzyme</keyword>
<dbReference type="GO" id="GO:0005524">
    <property type="term" value="F:ATP binding"/>
    <property type="evidence" value="ECO:0007669"/>
    <property type="project" value="UniProtKB-KW"/>
</dbReference>
<evidence type="ECO:0000256" key="5">
    <source>
        <dbReference type="ARBA" id="ARBA00022679"/>
    </source>
</evidence>
<dbReference type="FunFam" id="3.40.50.300:FF:000047">
    <property type="entry name" value="6-phosphofructo-2-kinase/fructose-2, 6-bisphosphatase 3 isoform 2"/>
    <property type="match status" value="1"/>
</dbReference>
<dbReference type="GO" id="GO:0006000">
    <property type="term" value="P:fructose metabolic process"/>
    <property type="evidence" value="ECO:0007669"/>
    <property type="project" value="InterPro"/>
</dbReference>
<dbReference type="InterPro" id="IPR029033">
    <property type="entry name" value="His_PPase_superfam"/>
</dbReference>
<dbReference type="Pfam" id="PF01591">
    <property type="entry name" value="6PF2K"/>
    <property type="match status" value="1"/>
</dbReference>
<dbReference type="InterPro" id="IPR003094">
    <property type="entry name" value="6Pfruct_kin"/>
</dbReference>
<comment type="subunit">
    <text evidence="3">Homodimer.</text>
</comment>
<dbReference type="InterPro" id="IPR001345">
    <property type="entry name" value="PG/BPGM_mutase_AS"/>
</dbReference>
<feature type="domain" description="6-phosphofructo-2-kinase" evidence="11">
    <location>
        <begin position="29"/>
        <end position="249"/>
    </location>
</feature>
<dbReference type="PIRSF" id="PIRSF000709">
    <property type="entry name" value="6PFK_2-Ptase"/>
    <property type="match status" value="1"/>
</dbReference>
<evidence type="ECO:0000256" key="6">
    <source>
        <dbReference type="ARBA" id="ARBA00022741"/>
    </source>
</evidence>
<evidence type="ECO:0000256" key="10">
    <source>
        <dbReference type="ARBA" id="ARBA00023268"/>
    </source>
</evidence>
<keyword evidence="6" id="KW-0547">Nucleotide-binding</keyword>
<dbReference type="Pfam" id="PF00300">
    <property type="entry name" value="His_Phos_1"/>
    <property type="match status" value="1"/>
</dbReference>
<dbReference type="AlphaFoldDB" id="A0A9J7H8L2"/>
<dbReference type="InterPro" id="IPR013079">
    <property type="entry name" value="6Phosfructo_kin"/>
</dbReference>
<evidence type="ECO:0000313" key="12">
    <source>
        <dbReference type="Proteomes" id="UP001108280"/>
    </source>
</evidence>
<dbReference type="Gene3D" id="3.40.50.1240">
    <property type="entry name" value="Phosphoglycerate mutase-like"/>
    <property type="match status" value="2"/>
</dbReference>
<dbReference type="InterPro" id="IPR013078">
    <property type="entry name" value="His_Pase_superF_clade-1"/>
</dbReference>
<keyword evidence="7" id="KW-0418">Kinase</keyword>
<name>A0A9J7H8L2_CRIGR</name>
<dbReference type="SUPFAM" id="SSF53254">
    <property type="entry name" value="Phosphoglycerate mutase-like"/>
    <property type="match status" value="1"/>
</dbReference>
<keyword evidence="4" id="KW-0597">Phosphoprotein</keyword>
<evidence type="ECO:0000256" key="2">
    <source>
        <dbReference type="ARBA" id="ARBA00008408"/>
    </source>
</evidence>
<sequence>MTPTGPALGVCKYRRAIGLLAMEEKASKRTASVPQFTNSPTMMIMVGLPARGKTYISTKLTRYLNWIGTPTKVFNLGQYRREAVSYRNYEFFLPDNMEAQLIRKQCALAALKDVHKYLSHEEGHVAVFDATNTTRERRSLILQFAKEHGYKVFFIESICNDPDIIAENIKQVKLGSPDYIDCDQEKVLEDFLKRIECYEINYQPLDEELDSHLSYIKIFDVGTRYMVNRVQDHVQSRTAYYLMNIHVTPRSIYLCRHGESELNLRGRIGGDSGLSSRGKQGVCEEMTYEEIQEHYPEEFALRDQDKYRYRYPKGESYEDLVQRLEPVIMELERQENVLVICHQAVMRCLLAYFLDKSSDELPYLKCPLHTVLKLTPVAYGCRVEPIYLNIEAVNTHRDKPENVDITREAEEALDTVPAHY</sequence>
<dbReference type="RefSeq" id="XP_035310249.1">
    <property type="nucleotide sequence ID" value="XM_035454358.1"/>
</dbReference>
<dbReference type="Proteomes" id="UP001108280">
    <property type="component" value="Chromosome X"/>
</dbReference>
<dbReference type="CDD" id="cd07067">
    <property type="entry name" value="HP_PGM_like"/>
    <property type="match status" value="1"/>
</dbReference>
<evidence type="ECO:0000256" key="8">
    <source>
        <dbReference type="ARBA" id="ARBA00022801"/>
    </source>
</evidence>
<keyword evidence="12" id="KW-1185">Reference proteome</keyword>
<reference evidence="12" key="1">
    <citation type="journal article" date="2018" name="Biotechnol. Bioeng.">
        <title>A reference genome of the Chinese hamster based on a hybrid assembly strategy.</title>
        <authorList>
            <person name="Rupp O."/>
            <person name="MacDonald M.L."/>
            <person name="Li S."/>
            <person name="Dhiman H."/>
            <person name="Polson S."/>
            <person name="Griep S."/>
            <person name="Heffner K."/>
            <person name="Hernandez I."/>
            <person name="Brinkrolf K."/>
            <person name="Jadhav V."/>
            <person name="Samoudi M."/>
            <person name="Hao H."/>
            <person name="Kingham B."/>
            <person name="Goesmann A."/>
            <person name="Betenbaugh M.J."/>
            <person name="Lewis N.E."/>
            <person name="Borth N."/>
            <person name="Lee K.H."/>
        </authorList>
    </citation>
    <scope>NUCLEOTIDE SEQUENCE [LARGE SCALE GENOMIC DNA]</scope>
    <source>
        <strain evidence="12">17A/GY</strain>
    </source>
</reference>
<keyword evidence="8" id="KW-0378">Hydrolase</keyword>
<dbReference type="GO" id="GO:0043540">
    <property type="term" value="C:6-phosphofructo-2-kinase/fructose-2,6-biphosphatase complex"/>
    <property type="evidence" value="ECO:0007669"/>
    <property type="project" value="TreeGrafter"/>
</dbReference>
<dbReference type="Gene3D" id="3.40.50.300">
    <property type="entry name" value="P-loop containing nucleotide triphosphate hydrolases"/>
    <property type="match status" value="1"/>
</dbReference>
<dbReference type="GO" id="GO:0004331">
    <property type="term" value="F:fructose-2,6-bisphosphate 2-phosphatase activity"/>
    <property type="evidence" value="ECO:0007669"/>
    <property type="project" value="TreeGrafter"/>
</dbReference>
<evidence type="ECO:0000256" key="3">
    <source>
        <dbReference type="ARBA" id="ARBA00011738"/>
    </source>
</evidence>
<dbReference type="GO" id="GO:0006003">
    <property type="term" value="P:fructose 2,6-bisphosphate metabolic process"/>
    <property type="evidence" value="ECO:0007669"/>
    <property type="project" value="InterPro"/>
</dbReference>
<comment type="similarity">
    <text evidence="2">In the C-terminal section; belongs to the phosphoglycerate mutase family.</text>
</comment>
<dbReference type="PRINTS" id="PR00991">
    <property type="entry name" value="6PFRUCTKNASE"/>
</dbReference>
<evidence type="ECO:0000313" key="13">
    <source>
        <dbReference type="RefSeq" id="XP_035305772.1"/>
    </source>
</evidence>
<evidence type="ECO:0000256" key="7">
    <source>
        <dbReference type="ARBA" id="ARBA00022777"/>
    </source>
</evidence>
<dbReference type="GO" id="GO:0003873">
    <property type="term" value="F:6-phosphofructo-2-kinase activity"/>
    <property type="evidence" value="ECO:0007669"/>
    <property type="project" value="InterPro"/>
</dbReference>
<reference evidence="13" key="3">
    <citation type="submission" date="2025-08" db="UniProtKB">
        <authorList>
            <consortium name="RefSeq"/>
        </authorList>
    </citation>
    <scope>IDENTIFICATION</scope>
    <source>
        <strain evidence="13">17A/GY</strain>
        <tissue evidence="13">Liver</tissue>
    </source>
</reference>
<dbReference type="SMART" id="SM00855">
    <property type="entry name" value="PGAM"/>
    <property type="match status" value="1"/>
</dbReference>
<comment type="function">
    <text evidence="1">Synthesis and degradation of fructose 2,6-bisphosphate.</text>
</comment>
<evidence type="ECO:0000256" key="1">
    <source>
        <dbReference type="ARBA" id="ARBA00003771"/>
    </source>
</evidence>
<evidence type="ECO:0000256" key="4">
    <source>
        <dbReference type="ARBA" id="ARBA00022553"/>
    </source>
</evidence>